<feature type="domain" description="Cystatin" evidence="2">
    <location>
        <begin position="20"/>
        <end position="110"/>
    </location>
</feature>
<dbReference type="GO" id="GO:0004869">
    <property type="term" value="F:cysteine-type endopeptidase inhibitor activity"/>
    <property type="evidence" value="ECO:0007669"/>
    <property type="project" value="InterPro"/>
</dbReference>
<evidence type="ECO:0000313" key="3">
    <source>
        <dbReference type="EMBL" id="EDW80833.1"/>
    </source>
</evidence>
<dbReference type="PANTHER" id="PTHR12319:SF2">
    <property type="entry name" value="CYSTATIN-LIKE PROTEIN-RELATED"/>
    <property type="match status" value="1"/>
</dbReference>
<dbReference type="SMART" id="SM00043">
    <property type="entry name" value="CY"/>
    <property type="match status" value="1"/>
</dbReference>
<feature type="signal peptide" evidence="1">
    <location>
        <begin position="1"/>
        <end position="18"/>
    </location>
</feature>
<dbReference type="eggNOG" id="ENOG502SC50">
    <property type="taxonomic scope" value="Eukaryota"/>
</dbReference>
<dbReference type="AlphaFoldDB" id="B4NAL9"/>
<evidence type="ECO:0000256" key="1">
    <source>
        <dbReference type="SAM" id="SignalP"/>
    </source>
</evidence>
<sequence>MFAMKVIFVLGLALLVAADNIPGGISKLEGDRLKEAEQTLNNSLSKLASGDGPSYKLGKIISATHQVVAGSKYVYEVELIDGESKTKQCNVQIWSRPWETNGTEVTFNCPSEPQVVKSHA</sequence>
<dbReference type="InterPro" id="IPR000010">
    <property type="entry name" value="Cystatin_dom"/>
</dbReference>
<dbReference type="Gene3D" id="3.10.450.10">
    <property type="match status" value="1"/>
</dbReference>
<dbReference type="InParanoid" id="B4NAL9"/>
<dbReference type="HOGENOM" id="CLU_162219_0_0_1"/>
<dbReference type="SUPFAM" id="SSF54403">
    <property type="entry name" value="Cystatin/monellin"/>
    <property type="match status" value="1"/>
</dbReference>
<evidence type="ECO:0000259" key="2">
    <source>
        <dbReference type="SMART" id="SM00043"/>
    </source>
</evidence>
<dbReference type="PhylomeDB" id="B4NAL9"/>
<dbReference type="PANTHER" id="PTHR12319">
    <property type="entry name" value="CYSTATIN-RELATED"/>
    <property type="match status" value="1"/>
</dbReference>
<dbReference type="Proteomes" id="UP000007798">
    <property type="component" value="Unassembled WGS sequence"/>
</dbReference>
<organism evidence="3 4">
    <name type="scientific">Drosophila willistoni</name>
    <name type="common">Fruit fly</name>
    <dbReference type="NCBI Taxonomy" id="7260"/>
    <lineage>
        <taxon>Eukaryota</taxon>
        <taxon>Metazoa</taxon>
        <taxon>Ecdysozoa</taxon>
        <taxon>Arthropoda</taxon>
        <taxon>Hexapoda</taxon>
        <taxon>Insecta</taxon>
        <taxon>Pterygota</taxon>
        <taxon>Neoptera</taxon>
        <taxon>Endopterygota</taxon>
        <taxon>Diptera</taxon>
        <taxon>Brachycera</taxon>
        <taxon>Muscomorpha</taxon>
        <taxon>Ephydroidea</taxon>
        <taxon>Drosophilidae</taxon>
        <taxon>Drosophila</taxon>
        <taxon>Sophophora</taxon>
    </lineage>
</organism>
<dbReference type="Pfam" id="PF00031">
    <property type="entry name" value="Cystatin"/>
    <property type="match status" value="1"/>
</dbReference>
<gene>
    <name evidence="3" type="primary">Dwil\GK11352</name>
    <name evidence="3" type="ORF">Dwil_GK11352</name>
</gene>
<dbReference type="MEROPS" id="I25.013"/>
<reference evidence="3 4" key="1">
    <citation type="journal article" date="2007" name="Nature">
        <title>Evolution of genes and genomes on the Drosophila phylogeny.</title>
        <authorList>
            <consortium name="Drosophila 12 Genomes Consortium"/>
            <person name="Clark A.G."/>
            <person name="Eisen M.B."/>
            <person name="Smith D.R."/>
            <person name="Bergman C.M."/>
            <person name="Oliver B."/>
            <person name="Markow T.A."/>
            <person name="Kaufman T.C."/>
            <person name="Kellis M."/>
            <person name="Gelbart W."/>
            <person name="Iyer V.N."/>
            <person name="Pollard D.A."/>
            <person name="Sackton T.B."/>
            <person name="Larracuente A.M."/>
            <person name="Singh N.D."/>
            <person name="Abad J.P."/>
            <person name="Abt D.N."/>
            <person name="Adryan B."/>
            <person name="Aguade M."/>
            <person name="Akashi H."/>
            <person name="Anderson W.W."/>
            <person name="Aquadro C.F."/>
            <person name="Ardell D.H."/>
            <person name="Arguello R."/>
            <person name="Artieri C.G."/>
            <person name="Barbash D.A."/>
            <person name="Barker D."/>
            <person name="Barsanti P."/>
            <person name="Batterham P."/>
            <person name="Batzoglou S."/>
            <person name="Begun D."/>
            <person name="Bhutkar A."/>
            <person name="Blanco E."/>
            <person name="Bosak S.A."/>
            <person name="Bradley R.K."/>
            <person name="Brand A.D."/>
            <person name="Brent M.R."/>
            <person name="Brooks A.N."/>
            <person name="Brown R.H."/>
            <person name="Butlin R.K."/>
            <person name="Caggese C."/>
            <person name="Calvi B.R."/>
            <person name="Bernardo de Carvalho A."/>
            <person name="Caspi A."/>
            <person name="Castrezana S."/>
            <person name="Celniker S.E."/>
            <person name="Chang J.L."/>
            <person name="Chapple C."/>
            <person name="Chatterji S."/>
            <person name="Chinwalla A."/>
            <person name="Civetta A."/>
            <person name="Clifton S.W."/>
            <person name="Comeron J.M."/>
            <person name="Costello J.C."/>
            <person name="Coyne J.A."/>
            <person name="Daub J."/>
            <person name="David R.G."/>
            <person name="Delcher A.L."/>
            <person name="Delehaunty K."/>
            <person name="Do C.B."/>
            <person name="Ebling H."/>
            <person name="Edwards K."/>
            <person name="Eickbush T."/>
            <person name="Evans J.D."/>
            <person name="Filipski A."/>
            <person name="Findeiss S."/>
            <person name="Freyhult E."/>
            <person name="Fulton L."/>
            <person name="Fulton R."/>
            <person name="Garcia A.C."/>
            <person name="Gardiner A."/>
            <person name="Garfield D.A."/>
            <person name="Garvin B.E."/>
            <person name="Gibson G."/>
            <person name="Gilbert D."/>
            <person name="Gnerre S."/>
            <person name="Godfrey J."/>
            <person name="Good R."/>
            <person name="Gotea V."/>
            <person name="Gravely B."/>
            <person name="Greenberg A.J."/>
            <person name="Griffiths-Jones S."/>
            <person name="Gross S."/>
            <person name="Guigo R."/>
            <person name="Gustafson E.A."/>
            <person name="Haerty W."/>
            <person name="Hahn M.W."/>
            <person name="Halligan D.L."/>
            <person name="Halpern A.L."/>
            <person name="Halter G.M."/>
            <person name="Han M.V."/>
            <person name="Heger A."/>
            <person name="Hillier L."/>
            <person name="Hinrichs A.S."/>
            <person name="Holmes I."/>
            <person name="Hoskins R.A."/>
            <person name="Hubisz M.J."/>
            <person name="Hultmark D."/>
            <person name="Huntley M.A."/>
            <person name="Jaffe D.B."/>
            <person name="Jagadeeshan S."/>
            <person name="Jeck W.R."/>
            <person name="Johnson J."/>
            <person name="Jones C.D."/>
            <person name="Jordan W.C."/>
            <person name="Karpen G.H."/>
            <person name="Kataoka E."/>
            <person name="Keightley P.D."/>
            <person name="Kheradpour P."/>
            <person name="Kirkness E.F."/>
            <person name="Koerich L.B."/>
            <person name="Kristiansen K."/>
            <person name="Kudrna D."/>
            <person name="Kulathinal R.J."/>
            <person name="Kumar S."/>
            <person name="Kwok R."/>
            <person name="Lander E."/>
            <person name="Langley C.H."/>
            <person name="Lapoint R."/>
            <person name="Lazzaro B.P."/>
            <person name="Lee S.J."/>
            <person name="Levesque L."/>
            <person name="Li R."/>
            <person name="Lin C.F."/>
            <person name="Lin M.F."/>
            <person name="Lindblad-Toh K."/>
            <person name="Llopart A."/>
            <person name="Long M."/>
            <person name="Low L."/>
            <person name="Lozovsky E."/>
            <person name="Lu J."/>
            <person name="Luo M."/>
            <person name="Machado C.A."/>
            <person name="Makalowski W."/>
            <person name="Marzo M."/>
            <person name="Matsuda M."/>
            <person name="Matzkin L."/>
            <person name="McAllister B."/>
            <person name="McBride C.S."/>
            <person name="McKernan B."/>
            <person name="McKernan K."/>
            <person name="Mendez-Lago M."/>
            <person name="Minx P."/>
            <person name="Mollenhauer M.U."/>
            <person name="Montooth K."/>
            <person name="Mount S.M."/>
            <person name="Mu X."/>
            <person name="Myers E."/>
            <person name="Negre B."/>
            <person name="Newfeld S."/>
            <person name="Nielsen R."/>
            <person name="Noor M.A."/>
            <person name="O'Grady P."/>
            <person name="Pachter L."/>
            <person name="Papaceit M."/>
            <person name="Parisi M.J."/>
            <person name="Parisi M."/>
            <person name="Parts L."/>
            <person name="Pedersen J.S."/>
            <person name="Pesole G."/>
            <person name="Phillippy A.M."/>
            <person name="Ponting C.P."/>
            <person name="Pop M."/>
            <person name="Porcelli D."/>
            <person name="Powell J.R."/>
            <person name="Prohaska S."/>
            <person name="Pruitt K."/>
            <person name="Puig M."/>
            <person name="Quesneville H."/>
            <person name="Ram K.R."/>
            <person name="Rand D."/>
            <person name="Rasmussen M.D."/>
            <person name="Reed L.K."/>
            <person name="Reenan R."/>
            <person name="Reily A."/>
            <person name="Remington K.A."/>
            <person name="Rieger T.T."/>
            <person name="Ritchie M.G."/>
            <person name="Robin C."/>
            <person name="Rogers Y.H."/>
            <person name="Rohde C."/>
            <person name="Rozas J."/>
            <person name="Rubenfield M.J."/>
            <person name="Ruiz A."/>
            <person name="Russo S."/>
            <person name="Salzberg S.L."/>
            <person name="Sanchez-Gracia A."/>
            <person name="Saranga D.J."/>
            <person name="Sato H."/>
            <person name="Schaeffer S.W."/>
            <person name="Schatz M.C."/>
            <person name="Schlenke T."/>
            <person name="Schwartz R."/>
            <person name="Segarra C."/>
            <person name="Singh R.S."/>
            <person name="Sirot L."/>
            <person name="Sirota M."/>
            <person name="Sisneros N.B."/>
            <person name="Smith C.D."/>
            <person name="Smith T.F."/>
            <person name="Spieth J."/>
            <person name="Stage D.E."/>
            <person name="Stark A."/>
            <person name="Stephan W."/>
            <person name="Strausberg R.L."/>
            <person name="Strempel S."/>
            <person name="Sturgill D."/>
            <person name="Sutton G."/>
            <person name="Sutton G.G."/>
            <person name="Tao W."/>
            <person name="Teichmann S."/>
            <person name="Tobari Y.N."/>
            <person name="Tomimura Y."/>
            <person name="Tsolas J.M."/>
            <person name="Valente V.L."/>
            <person name="Venter E."/>
            <person name="Venter J.C."/>
            <person name="Vicario S."/>
            <person name="Vieira F.G."/>
            <person name="Vilella A.J."/>
            <person name="Villasante A."/>
            <person name="Walenz B."/>
            <person name="Wang J."/>
            <person name="Wasserman M."/>
            <person name="Watts T."/>
            <person name="Wilson D."/>
            <person name="Wilson R.K."/>
            <person name="Wing R.A."/>
            <person name="Wolfner M.F."/>
            <person name="Wong A."/>
            <person name="Wong G.K."/>
            <person name="Wu C.I."/>
            <person name="Wu G."/>
            <person name="Yamamoto D."/>
            <person name="Yang H.P."/>
            <person name="Yang S.P."/>
            <person name="Yorke J.A."/>
            <person name="Yoshida K."/>
            <person name="Zdobnov E."/>
            <person name="Zhang P."/>
            <person name="Zhang Y."/>
            <person name="Zimin A.V."/>
            <person name="Baldwin J."/>
            <person name="Abdouelleil A."/>
            <person name="Abdulkadir J."/>
            <person name="Abebe A."/>
            <person name="Abera B."/>
            <person name="Abreu J."/>
            <person name="Acer S.C."/>
            <person name="Aftuck L."/>
            <person name="Alexander A."/>
            <person name="An P."/>
            <person name="Anderson E."/>
            <person name="Anderson S."/>
            <person name="Arachi H."/>
            <person name="Azer M."/>
            <person name="Bachantsang P."/>
            <person name="Barry A."/>
            <person name="Bayul T."/>
            <person name="Berlin A."/>
            <person name="Bessette D."/>
            <person name="Bloom T."/>
            <person name="Blye J."/>
            <person name="Boguslavskiy L."/>
            <person name="Bonnet C."/>
            <person name="Boukhgalter B."/>
            <person name="Bourzgui I."/>
            <person name="Brown A."/>
            <person name="Cahill P."/>
            <person name="Channer S."/>
            <person name="Cheshatsang Y."/>
            <person name="Chuda L."/>
            <person name="Citroen M."/>
            <person name="Collymore A."/>
            <person name="Cooke P."/>
            <person name="Costello M."/>
            <person name="D'Aco K."/>
            <person name="Daza R."/>
            <person name="De Haan G."/>
            <person name="DeGray S."/>
            <person name="DeMaso C."/>
            <person name="Dhargay N."/>
            <person name="Dooley K."/>
            <person name="Dooley E."/>
            <person name="Doricent M."/>
            <person name="Dorje P."/>
            <person name="Dorjee K."/>
            <person name="Dupes A."/>
            <person name="Elong R."/>
            <person name="Falk J."/>
            <person name="Farina A."/>
            <person name="Faro S."/>
            <person name="Ferguson D."/>
            <person name="Fisher S."/>
            <person name="Foley C.D."/>
            <person name="Franke A."/>
            <person name="Friedrich D."/>
            <person name="Gadbois L."/>
            <person name="Gearin G."/>
            <person name="Gearin C.R."/>
            <person name="Giannoukos G."/>
            <person name="Goode T."/>
            <person name="Graham J."/>
            <person name="Grandbois E."/>
            <person name="Grewal S."/>
            <person name="Gyaltsen K."/>
            <person name="Hafez N."/>
            <person name="Hagos B."/>
            <person name="Hall J."/>
            <person name="Henson C."/>
            <person name="Hollinger A."/>
            <person name="Honan T."/>
            <person name="Huard M.D."/>
            <person name="Hughes L."/>
            <person name="Hurhula B."/>
            <person name="Husby M.E."/>
            <person name="Kamat A."/>
            <person name="Kanga B."/>
            <person name="Kashin S."/>
            <person name="Khazanovich D."/>
            <person name="Kisner P."/>
            <person name="Lance K."/>
            <person name="Lara M."/>
            <person name="Lee W."/>
            <person name="Lennon N."/>
            <person name="Letendre F."/>
            <person name="LeVine R."/>
            <person name="Lipovsky A."/>
            <person name="Liu X."/>
            <person name="Liu J."/>
            <person name="Liu S."/>
            <person name="Lokyitsang T."/>
            <person name="Lokyitsang Y."/>
            <person name="Lubonja R."/>
            <person name="Lui A."/>
            <person name="MacDonald P."/>
            <person name="Magnisalis V."/>
            <person name="Maru K."/>
            <person name="Matthews C."/>
            <person name="McCusker W."/>
            <person name="McDonough S."/>
            <person name="Mehta T."/>
            <person name="Meldrim J."/>
            <person name="Meneus L."/>
            <person name="Mihai O."/>
            <person name="Mihalev A."/>
            <person name="Mihova T."/>
            <person name="Mittelman R."/>
            <person name="Mlenga V."/>
            <person name="Montmayeur A."/>
            <person name="Mulrain L."/>
            <person name="Navidi A."/>
            <person name="Naylor J."/>
            <person name="Negash T."/>
            <person name="Nguyen T."/>
            <person name="Nguyen N."/>
            <person name="Nicol R."/>
            <person name="Norbu C."/>
            <person name="Norbu N."/>
            <person name="Novod N."/>
            <person name="O'Neill B."/>
            <person name="Osman S."/>
            <person name="Markiewicz E."/>
            <person name="Oyono O.L."/>
            <person name="Patti C."/>
            <person name="Phunkhang P."/>
            <person name="Pierre F."/>
            <person name="Priest M."/>
            <person name="Raghuraman S."/>
            <person name="Rege F."/>
            <person name="Reyes R."/>
            <person name="Rise C."/>
            <person name="Rogov P."/>
            <person name="Ross K."/>
            <person name="Ryan E."/>
            <person name="Settipalli S."/>
            <person name="Shea T."/>
            <person name="Sherpa N."/>
            <person name="Shi L."/>
            <person name="Shih D."/>
            <person name="Sparrow T."/>
            <person name="Spaulding J."/>
            <person name="Stalker J."/>
            <person name="Stange-Thomann N."/>
            <person name="Stavropoulos S."/>
            <person name="Stone C."/>
            <person name="Strader C."/>
            <person name="Tesfaye S."/>
            <person name="Thomson T."/>
            <person name="Thoulutsang Y."/>
            <person name="Thoulutsang D."/>
            <person name="Topham K."/>
            <person name="Topping I."/>
            <person name="Tsamla T."/>
            <person name="Vassiliev H."/>
            <person name="Vo A."/>
            <person name="Wangchuk T."/>
            <person name="Wangdi T."/>
            <person name="Weiand M."/>
            <person name="Wilkinson J."/>
            <person name="Wilson A."/>
            <person name="Yadav S."/>
            <person name="Young G."/>
            <person name="Yu Q."/>
            <person name="Zembek L."/>
            <person name="Zhong D."/>
            <person name="Zimmer A."/>
            <person name="Zwirko Z."/>
            <person name="Jaffe D.B."/>
            <person name="Alvarez P."/>
            <person name="Brockman W."/>
            <person name="Butler J."/>
            <person name="Chin C."/>
            <person name="Gnerre S."/>
            <person name="Grabherr M."/>
            <person name="Kleber M."/>
            <person name="Mauceli E."/>
            <person name="MacCallum I."/>
        </authorList>
    </citation>
    <scope>NUCLEOTIDE SEQUENCE [LARGE SCALE GENOMIC DNA]</scope>
    <source>
        <strain evidence="4">Tucson 14030-0811.24</strain>
    </source>
</reference>
<dbReference type="EMBL" id="CH964232">
    <property type="protein sequence ID" value="EDW80833.1"/>
    <property type="molecule type" value="Genomic_DNA"/>
</dbReference>
<name>B4NAL9_DROWI</name>
<dbReference type="OMA" id="TKVCNVE"/>
<feature type="chain" id="PRO_5002819455" description="Cystatin domain-containing protein" evidence="1">
    <location>
        <begin position="19"/>
        <end position="120"/>
    </location>
</feature>
<dbReference type="InterPro" id="IPR046350">
    <property type="entry name" value="Cystatin_sf"/>
</dbReference>
<dbReference type="CDD" id="cd00042">
    <property type="entry name" value="CY"/>
    <property type="match status" value="1"/>
</dbReference>
<dbReference type="OrthoDB" id="1908104at2759"/>
<proteinExistence type="predicted"/>
<dbReference type="InterPro" id="IPR053128">
    <property type="entry name" value="Cystatin-like"/>
</dbReference>
<keyword evidence="1" id="KW-0732">Signal</keyword>
<dbReference type="KEGG" id="dwi:6648004"/>
<keyword evidence="4" id="KW-1185">Reference proteome</keyword>
<protein>
    <recommendedName>
        <fullName evidence="2">Cystatin domain-containing protein</fullName>
    </recommendedName>
</protein>
<evidence type="ECO:0000313" key="4">
    <source>
        <dbReference type="Proteomes" id="UP000007798"/>
    </source>
</evidence>
<accession>B4NAL9</accession>